<dbReference type="EMBL" id="JAGRRH010000006">
    <property type="protein sequence ID" value="KAG7368357.1"/>
    <property type="molecule type" value="Genomic_DNA"/>
</dbReference>
<dbReference type="PANTHER" id="PTHR36451">
    <property type="entry name" value="PAPS-DEPENDENT SULFOTRANSFERASE STF3"/>
    <property type="match status" value="1"/>
</dbReference>
<evidence type="ECO:0000256" key="1">
    <source>
        <dbReference type="SAM" id="Phobius"/>
    </source>
</evidence>
<feature type="transmembrane region" description="Helical" evidence="1">
    <location>
        <begin position="92"/>
        <end position="111"/>
    </location>
</feature>
<keyword evidence="1" id="KW-1133">Transmembrane helix</keyword>
<evidence type="ECO:0000313" key="2">
    <source>
        <dbReference type="EMBL" id="KAG7368357.1"/>
    </source>
</evidence>
<gene>
    <name evidence="2" type="ORF">IV203_031100</name>
</gene>
<comment type="caution">
    <text evidence="2">The sequence shown here is derived from an EMBL/GenBank/DDBJ whole genome shotgun (WGS) entry which is preliminary data.</text>
</comment>
<accession>A0A9K3LUA0</accession>
<keyword evidence="1" id="KW-0812">Transmembrane</keyword>
<keyword evidence="1" id="KW-0472">Membrane</keyword>
<protein>
    <submittedName>
        <fullName evidence="2">Sulfotransferase family protein</fullName>
    </submittedName>
</protein>
<reference evidence="2" key="2">
    <citation type="submission" date="2021-04" db="EMBL/GenBank/DDBJ databases">
        <authorList>
            <person name="Podell S."/>
        </authorList>
    </citation>
    <scope>NUCLEOTIDE SEQUENCE</scope>
    <source>
        <strain evidence="2">Hildebrandi</strain>
    </source>
</reference>
<dbReference type="OrthoDB" id="429813at2759"/>
<dbReference type="Pfam" id="PF13469">
    <property type="entry name" value="Sulfotransfer_3"/>
    <property type="match status" value="1"/>
</dbReference>
<proteinExistence type="predicted"/>
<dbReference type="InterPro" id="IPR052736">
    <property type="entry name" value="Stf3_sulfotransferase"/>
</dbReference>
<dbReference type="PANTHER" id="PTHR36451:SF1">
    <property type="entry name" value="OMEGA-HYDROXY-BETA-DIHYDROMENAQUINONE-9 SULFOTRANSFERASE STF3"/>
    <property type="match status" value="1"/>
</dbReference>
<dbReference type="AlphaFoldDB" id="A0A9K3LUA0"/>
<dbReference type="Proteomes" id="UP000693970">
    <property type="component" value="Unassembled WGS sequence"/>
</dbReference>
<keyword evidence="3" id="KW-1185">Reference proteome</keyword>
<sequence>MTSAASVFRAFDQYPEDTGSNQQCDNAIISNNNKTPATDGTATRLDRIENCQKLFTPKFQKSTKNNPLCGICLPEWLSILKKRWRHIEWTVYWPRLLFVTMLSILNSLLGLMDHFLYGRRIADTEIHPRPVFILGHPRTGTTLLQSLLALDIERFAICSTFCAGFPSSFLSIEAVGKIVFRGVIDDHRPMDNVPLGFDLPQEDELATNVMSAGISPYMPLFFMKQEPEFRPYYAFDDNAIGDERLEASVMASARKQWTDAFLTLMRKLTVREEKQRTGTTTTAVSSQRRRLLLKSPVHTARIPLLLQLFPNAQFIYIHRHPYDVLRSAMHMADTTYWYTYLNTPTDEQIMEFILRQYEILFDRYEAGRKQILSTTQNQVLVEVSFDELSQNPIETVRRVYSELGWTMKPTMEASLQTDLADIKAYQRNSHRELSPQLKRIVNERWGPSFERFGYEMDRVKIEDEKKDPSDRNFD</sequence>
<organism evidence="2 3">
    <name type="scientific">Nitzschia inconspicua</name>
    <dbReference type="NCBI Taxonomy" id="303405"/>
    <lineage>
        <taxon>Eukaryota</taxon>
        <taxon>Sar</taxon>
        <taxon>Stramenopiles</taxon>
        <taxon>Ochrophyta</taxon>
        <taxon>Bacillariophyta</taxon>
        <taxon>Bacillariophyceae</taxon>
        <taxon>Bacillariophycidae</taxon>
        <taxon>Bacillariales</taxon>
        <taxon>Bacillariaceae</taxon>
        <taxon>Nitzschia</taxon>
    </lineage>
</organism>
<reference evidence="2" key="1">
    <citation type="journal article" date="2021" name="Sci. Rep.">
        <title>Diploid genomic architecture of Nitzschia inconspicua, an elite biomass production diatom.</title>
        <authorList>
            <person name="Oliver A."/>
            <person name="Podell S."/>
            <person name="Pinowska A."/>
            <person name="Traller J.C."/>
            <person name="Smith S.R."/>
            <person name="McClure R."/>
            <person name="Beliaev A."/>
            <person name="Bohutskyi P."/>
            <person name="Hill E.A."/>
            <person name="Rabines A."/>
            <person name="Zheng H."/>
            <person name="Allen L.Z."/>
            <person name="Kuo A."/>
            <person name="Grigoriev I.V."/>
            <person name="Allen A.E."/>
            <person name="Hazlebeck D."/>
            <person name="Allen E.E."/>
        </authorList>
    </citation>
    <scope>NUCLEOTIDE SEQUENCE</scope>
    <source>
        <strain evidence="2">Hildebrandi</strain>
    </source>
</reference>
<name>A0A9K3LUA0_9STRA</name>
<evidence type="ECO:0000313" key="3">
    <source>
        <dbReference type="Proteomes" id="UP000693970"/>
    </source>
</evidence>